<feature type="domain" description="Plant heme peroxidase family profile" evidence="21">
    <location>
        <begin position="22"/>
        <end position="311"/>
    </location>
</feature>
<keyword evidence="4" id="KW-0964">Secreted</keyword>
<dbReference type="PROSITE" id="PS00436">
    <property type="entry name" value="PEROXIDASE_2"/>
    <property type="match status" value="1"/>
</dbReference>
<proteinExistence type="inferred from homology"/>
<dbReference type="PANTHER" id="PTHR31517">
    <property type="match status" value="1"/>
</dbReference>
<keyword evidence="6" id="KW-0349">Heme</keyword>
<dbReference type="InterPro" id="IPR019794">
    <property type="entry name" value="Peroxidases_AS"/>
</dbReference>
<dbReference type="InterPro" id="IPR033905">
    <property type="entry name" value="Secretory_peroxidase"/>
</dbReference>
<feature type="active site" description="Proton acceptor" evidence="13">
    <location>
        <position position="63"/>
    </location>
</feature>
<feature type="chain" id="PRO_5035278938" description="peroxidase" evidence="20">
    <location>
        <begin position="22"/>
        <end position="479"/>
    </location>
</feature>
<dbReference type="GO" id="GO:0042744">
    <property type="term" value="P:hydrogen peroxide catabolic process"/>
    <property type="evidence" value="ECO:0007669"/>
    <property type="project" value="UniProtKB-KW"/>
</dbReference>
<feature type="binding site" evidence="15">
    <location>
        <position position="190"/>
    </location>
    <ligand>
        <name>Ca(2+)</name>
        <dbReference type="ChEBI" id="CHEBI:29108"/>
        <label>2</label>
    </ligand>
</feature>
<evidence type="ECO:0000256" key="10">
    <source>
        <dbReference type="ARBA" id="ARBA00023004"/>
    </source>
</evidence>
<feature type="binding site" evidence="15">
    <location>
        <position position="64"/>
    </location>
    <ligand>
        <name>Ca(2+)</name>
        <dbReference type="ChEBI" id="CHEBI:29108"/>
        <label>1</label>
    </ligand>
</feature>
<evidence type="ECO:0000256" key="9">
    <source>
        <dbReference type="ARBA" id="ARBA00023002"/>
    </source>
</evidence>
<comment type="caution">
    <text evidence="22">The sequence shown here is derived from an EMBL/GenBank/DDBJ whole genome shotgun (WGS) entry which is preliminary data.</text>
</comment>
<feature type="binding site" evidence="15">
    <location>
        <position position="234"/>
    </location>
    <ligand>
        <name>Ca(2+)</name>
        <dbReference type="ChEBI" id="CHEBI:29108"/>
        <label>2</label>
    </ligand>
</feature>
<organism evidence="22 23">
    <name type="scientific">Zizania palustris</name>
    <name type="common">Northern wild rice</name>
    <dbReference type="NCBI Taxonomy" id="103762"/>
    <lineage>
        <taxon>Eukaryota</taxon>
        <taxon>Viridiplantae</taxon>
        <taxon>Streptophyta</taxon>
        <taxon>Embryophyta</taxon>
        <taxon>Tracheophyta</taxon>
        <taxon>Spermatophyta</taxon>
        <taxon>Magnoliopsida</taxon>
        <taxon>Liliopsida</taxon>
        <taxon>Poales</taxon>
        <taxon>Poaceae</taxon>
        <taxon>BOP clade</taxon>
        <taxon>Oryzoideae</taxon>
        <taxon>Oryzeae</taxon>
        <taxon>Zizaniinae</taxon>
        <taxon>Zizania</taxon>
    </lineage>
</organism>
<feature type="binding site" evidence="15">
    <location>
        <position position="73"/>
    </location>
    <ligand>
        <name>Ca(2+)</name>
        <dbReference type="ChEBI" id="CHEBI:29108"/>
        <label>1</label>
    </ligand>
</feature>
<dbReference type="CDD" id="cd00693">
    <property type="entry name" value="secretory_peroxidase"/>
    <property type="match status" value="1"/>
</dbReference>
<protein>
    <recommendedName>
        <fullName evidence="3">peroxidase</fullName>
        <ecNumber evidence="3">1.11.1.7</ecNumber>
    </recommendedName>
</protein>
<comment type="cofactor">
    <cofactor evidence="15">
        <name>heme b</name>
        <dbReference type="ChEBI" id="CHEBI:60344"/>
    </cofactor>
    <text evidence="15">Binds 1 heme b (iron(II)-protoporphyrin IX) group per subunit.</text>
</comment>
<evidence type="ECO:0000256" key="1">
    <source>
        <dbReference type="ARBA" id="ARBA00000189"/>
    </source>
</evidence>
<dbReference type="Proteomes" id="UP000729402">
    <property type="component" value="Unassembled WGS sequence"/>
</dbReference>
<keyword evidence="5" id="KW-0575">Peroxidase</keyword>
<feature type="binding site" evidence="15">
    <location>
        <position position="85"/>
    </location>
    <ligand>
        <name>Ca(2+)</name>
        <dbReference type="ChEBI" id="CHEBI:29108"/>
        <label>1</label>
    </ligand>
</feature>
<feature type="disulfide bond" evidence="17">
    <location>
        <begin position="117"/>
        <end position="307"/>
    </location>
</feature>
<evidence type="ECO:0000256" key="12">
    <source>
        <dbReference type="ARBA" id="ARBA00023324"/>
    </source>
</evidence>
<feature type="binding site" evidence="15">
    <location>
        <position position="231"/>
    </location>
    <ligand>
        <name>Ca(2+)</name>
        <dbReference type="ChEBI" id="CHEBI:29108"/>
        <label>2</label>
    </ligand>
</feature>
<feature type="compositionally biased region" description="Low complexity" evidence="19">
    <location>
        <begin position="407"/>
        <end position="416"/>
    </location>
</feature>
<evidence type="ECO:0000256" key="8">
    <source>
        <dbReference type="ARBA" id="ARBA00022837"/>
    </source>
</evidence>
<dbReference type="EMBL" id="JAAALK010000079">
    <property type="protein sequence ID" value="KAG8095708.1"/>
    <property type="molecule type" value="Genomic_DNA"/>
</dbReference>
<reference evidence="22" key="1">
    <citation type="journal article" date="2021" name="bioRxiv">
        <title>Whole Genome Assembly and Annotation of Northern Wild Rice, Zizania palustris L., Supports a Whole Genome Duplication in the Zizania Genus.</title>
        <authorList>
            <person name="Haas M."/>
            <person name="Kono T."/>
            <person name="Macchietto M."/>
            <person name="Millas R."/>
            <person name="McGilp L."/>
            <person name="Shao M."/>
            <person name="Duquette J."/>
            <person name="Hirsch C.N."/>
            <person name="Kimball J."/>
        </authorList>
    </citation>
    <scope>NUCLEOTIDE SEQUENCE</scope>
    <source>
        <tissue evidence="22">Fresh leaf tissue</tissue>
    </source>
</reference>
<feature type="binding site" evidence="15">
    <location>
        <position position="239"/>
    </location>
    <ligand>
        <name>Ca(2+)</name>
        <dbReference type="ChEBI" id="CHEBI:29108"/>
        <label>2</label>
    </ligand>
</feature>
<feature type="disulfide bond" evidence="17">
    <location>
        <begin position="32"/>
        <end position="111"/>
    </location>
</feature>
<dbReference type="FunFam" id="1.10.520.10:FF:000008">
    <property type="entry name" value="Peroxidase"/>
    <property type="match status" value="1"/>
</dbReference>
<feature type="signal peptide" evidence="20">
    <location>
        <begin position="1"/>
        <end position="21"/>
    </location>
</feature>
<feature type="region of interest" description="Disordered" evidence="19">
    <location>
        <begin position="401"/>
        <end position="479"/>
    </location>
</feature>
<comment type="function">
    <text evidence="2">Removal of H(2)O(2), oxidation of toxic reductants, biosynthesis and degradation of lignin, suberization, auxin catabolism, response to environmental stresses such as wounding, pathogen attack and oxidative stress. These functions might be dependent on each isozyme/isoform in each plant tissue.</text>
</comment>
<dbReference type="OrthoDB" id="2113341at2759"/>
<keyword evidence="9" id="KW-0560">Oxidoreductase</keyword>
<evidence type="ECO:0000313" key="23">
    <source>
        <dbReference type="Proteomes" id="UP000729402"/>
    </source>
</evidence>
<evidence type="ECO:0000256" key="19">
    <source>
        <dbReference type="SAM" id="MobiDB-lite"/>
    </source>
</evidence>
<keyword evidence="10 15" id="KW-0408">Iron</keyword>
<evidence type="ECO:0000313" key="22">
    <source>
        <dbReference type="EMBL" id="KAG8095708.1"/>
    </source>
</evidence>
<evidence type="ECO:0000256" key="6">
    <source>
        <dbReference type="ARBA" id="ARBA00022617"/>
    </source>
</evidence>
<evidence type="ECO:0000256" key="2">
    <source>
        <dbReference type="ARBA" id="ARBA00002322"/>
    </source>
</evidence>
<dbReference type="GO" id="GO:0006979">
    <property type="term" value="P:response to oxidative stress"/>
    <property type="evidence" value="ECO:0007669"/>
    <property type="project" value="InterPro"/>
</dbReference>
<dbReference type="GO" id="GO:0020037">
    <property type="term" value="F:heme binding"/>
    <property type="evidence" value="ECO:0007669"/>
    <property type="project" value="InterPro"/>
</dbReference>
<evidence type="ECO:0000256" key="13">
    <source>
        <dbReference type="PIRSR" id="PIRSR600823-1"/>
    </source>
</evidence>
<keyword evidence="23" id="KW-1185">Reference proteome</keyword>
<feature type="binding site" evidence="15">
    <location>
        <position position="71"/>
    </location>
    <ligand>
        <name>Ca(2+)</name>
        <dbReference type="ChEBI" id="CHEBI:29108"/>
        <label>1</label>
    </ligand>
</feature>
<dbReference type="GO" id="GO:0140825">
    <property type="term" value="F:lactoperoxidase activity"/>
    <property type="evidence" value="ECO:0007669"/>
    <property type="project" value="UniProtKB-EC"/>
</dbReference>
<feature type="binding site" evidence="15">
    <location>
        <position position="69"/>
    </location>
    <ligand>
        <name>Ca(2+)</name>
        <dbReference type="ChEBI" id="CHEBI:29108"/>
        <label>1</label>
    </ligand>
</feature>
<evidence type="ECO:0000256" key="14">
    <source>
        <dbReference type="PIRSR" id="PIRSR600823-2"/>
    </source>
</evidence>
<accession>A0A8J5WRY4</accession>
<gene>
    <name evidence="22" type="ORF">GUJ93_ZPchr0013g35284</name>
</gene>
<evidence type="ECO:0000256" key="18">
    <source>
        <dbReference type="RuleBase" id="RU004241"/>
    </source>
</evidence>
<dbReference type="PANTHER" id="PTHR31517:SF59">
    <property type="entry name" value="PEROXIDASE"/>
    <property type="match status" value="1"/>
</dbReference>
<keyword evidence="7 15" id="KW-0479">Metal-binding</keyword>
<name>A0A8J5WRY4_ZIZPA</name>
<evidence type="ECO:0000256" key="17">
    <source>
        <dbReference type="PIRSR" id="PIRSR600823-5"/>
    </source>
</evidence>
<evidence type="ECO:0000256" key="16">
    <source>
        <dbReference type="PIRSR" id="PIRSR600823-4"/>
    </source>
</evidence>
<evidence type="ECO:0000256" key="15">
    <source>
        <dbReference type="PIRSR" id="PIRSR600823-3"/>
    </source>
</evidence>
<reference evidence="22" key="2">
    <citation type="submission" date="2021-02" db="EMBL/GenBank/DDBJ databases">
        <authorList>
            <person name="Kimball J.A."/>
            <person name="Haas M.W."/>
            <person name="Macchietto M."/>
            <person name="Kono T."/>
            <person name="Duquette J."/>
            <person name="Shao M."/>
        </authorList>
    </citation>
    <scope>NUCLEOTIDE SEQUENCE</scope>
    <source>
        <tissue evidence="22">Fresh leaf tissue</tissue>
    </source>
</reference>
<feature type="binding site" evidence="14">
    <location>
        <position position="158"/>
    </location>
    <ligand>
        <name>substrate</name>
    </ligand>
</feature>
<evidence type="ECO:0000256" key="7">
    <source>
        <dbReference type="ARBA" id="ARBA00022723"/>
    </source>
</evidence>
<dbReference type="AlphaFoldDB" id="A0A8J5WRY4"/>
<feature type="disulfide bond" evidence="17">
    <location>
        <begin position="196"/>
        <end position="218"/>
    </location>
</feature>
<dbReference type="Pfam" id="PF00141">
    <property type="entry name" value="peroxidase"/>
    <property type="match status" value="1"/>
</dbReference>
<comment type="catalytic activity">
    <reaction evidence="1">
        <text>2 a phenolic donor + H2O2 = 2 a phenolic radical donor + 2 H2O</text>
        <dbReference type="Rhea" id="RHEA:56136"/>
        <dbReference type="ChEBI" id="CHEBI:15377"/>
        <dbReference type="ChEBI" id="CHEBI:16240"/>
        <dbReference type="ChEBI" id="CHEBI:139520"/>
        <dbReference type="ChEBI" id="CHEBI:139521"/>
        <dbReference type="EC" id="1.11.1.7"/>
    </reaction>
</comment>
<feature type="compositionally biased region" description="Basic and acidic residues" evidence="19">
    <location>
        <begin position="451"/>
        <end position="460"/>
    </location>
</feature>
<dbReference type="GO" id="GO:0046872">
    <property type="term" value="F:metal ion binding"/>
    <property type="evidence" value="ECO:0007669"/>
    <property type="project" value="UniProtKB-KW"/>
</dbReference>
<evidence type="ECO:0000256" key="5">
    <source>
        <dbReference type="ARBA" id="ARBA00022559"/>
    </source>
</evidence>
<keyword evidence="20" id="KW-0732">Signal</keyword>
<comment type="similarity">
    <text evidence="18">Belongs to the peroxidase family.</text>
</comment>
<feature type="compositionally biased region" description="Basic residues" evidence="19">
    <location>
        <begin position="427"/>
        <end position="437"/>
    </location>
</feature>
<dbReference type="InterPro" id="IPR000823">
    <property type="entry name" value="Peroxidase_pln"/>
</dbReference>
<evidence type="ECO:0000256" key="20">
    <source>
        <dbReference type="SAM" id="SignalP"/>
    </source>
</evidence>
<dbReference type="InterPro" id="IPR002016">
    <property type="entry name" value="Haem_peroxidase"/>
</dbReference>
<dbReference type="PROSITE" id="PS50873">
    <property type="entry name" value="PEROXIDASE_4"/>
    <property type="match status" value="1"/>
</dbReference>
<evidence type="ECO:0000256" key="4">
    <source>
        <dbReference type="ARBA" id="ARBA00022525"/>
    </source>
</evidence>
<keyword evidence="12" id="KW-0376">Hydrogen peroxide</keyword>
<sequence length="479" mass="49972">MDTRLLLLVLAAAAAAPLASAQLEPGFYRTTCPDAEKVVSSVVERRFKADPATSALLLRLIFHDCFANGCDASILIDPLSNQSAEKEAGSNMSVRGYDIIDEAKAELEKMCPNVVSCADIVVLSARDGVRLAGGPAYEVPTGRRDSLVSNREDADNLPGPDIAVPKLMSEFSDKGFSTEEMIVLVAGGHTIGTARCLFIEVDAAPIDPAYRSNITTFCDGKDGDKGKVSLDEITPNLVDANYYDLALAKKMPLTVDRLMGLDPTTMPILKSMATKPAEFNPLFAKVMVKLSAMKVITGKDGEIRKSCSAFNNPTSTNDDQSVIRISSLLPGEMEGLSPVAAKGTSESRKLAGVGAAEEAQNAAAGVMGGPGINKVVGNEATIPTNSVPAAIGTSNKIAENQVAPNEASSDANAAGGLDAGDETAVKKSMRRKKKNKAMGRNSFSMAAAGDEASKRDKKATGNEAASDVAAGGAQPSNVV</sequence>
<evidence type="ECO:0000256" key="11">
    <source>
        <dbReference type="ARBA" id="ARBA00023157"/>
    </source>
</evidence>
<feature type="disulfide bond" evidence="17">
    <location>
        <begin position="65"/>
        <end position="70"/>
    </location>
</feature>
<feature type="site" description="Transition state stabilizer" evidence="16">
    <location>
        <position position="59"/>
    </location>
</feature>
<comment type="cofactor">
    <cofactor evidence="15">
        <name>Ca(2+)</name>
        <dbReference type="ChEBI" id="CHEBI:29108"/>
    </cofactor>
    <text evidence="15">Binds 2 calcium ions per subunit.</text>
</comment>
<evidence type="ECO:0000256" key="3">
    <source>
        <dbReference type="ARBA" id="ARBA00012313"/>
    </source>
</evidence>
<keyword evidence="8 15" id="KW-0106">Calcium</keyword>
<evidence type="ECO:0000259" key="21">
    <source>
        <dbReference type="PROSITE" id="PS50873"/>
    </source>
</evidence>
<feature type="binding site" description="axial binding residue" evidence="15">
    <location>
        <position position="189"/>
    </location>
    <ligand>
        <name>heme b</name>
        <dbReference type="ChEBI" id="CHEBI:60344"/>
    </ligand>
    <ligandPart>
        <name>Fe</name>
        <dbReference type="ChEBI" id="CHEBI:18248"/>
    </ligandPart>
</feature>
<dbReference type="EC" id="1.11.1.7" evidence="3"/>
<keyword evidence="11 17" id="KW-1015">Disulfide bond</keyword>